<comment type="similarity">
    <text evidence="2">Belongs to the methyl-accepting chemotaxis (MCP) protein family.</text>
</comment>
<evidence type="ECO:0000256" key="3">
    <source>
        <dbReference type="PROSITE-ProRule" id="PRU00284"/>
    </source>
</evidence>
<dbReference type="AlphaFoldDB" id="A0A6I4LX38"/>
<keyword evidence="6" id="KW-1185">Reference proteome</keyword>
<comment type="caution">
    <text evidence="5">The sequence shown here is derived from an EMBL/GenBank/DDBJ whole genome shotgun (WGS) entry which is preliminary data.</text>
</comment>
<feature type="domain" description="Methyl-accepting transducer" evidence="4">
    <location>
        <begin position="71"/>
        <end position="269"/>
    </location>
</feature>
<dbReference type="Pfam" id="PF00015">
    <property type="entry name" value="MCPsignal"/>
    <property type="match status" value="1"/>
</dbReference>
<organism evidence="5 6">
    <name type="scientific">Sphingorhabdus profundilacus</name>
    <dbReference type="NCBI Taxonomy" id="2509718"/>
    <lineage>
        <taxon>Bacteria</taxon>
        <taxon>Pseudomonadati</taxon>
        <taxon>Pseudomonadota</taxon>
        <taxon>Alphaproteobacteria</taxon>
        <taxon>Sphingomonadales</taxon>
        <taxon>Sphingomonadaceae</taxon>
        <taxon>Sphingorhabdus</taxon>
    </lineage>
</organism>
<gene>
    <name evidence="5" type="ORF">EUU23_03155</name>
</gene>
<dbReference type="SUPFAM" id="SSF58104">
    <property type="entry name" value="Methyl-accepting chemotaxis protein (MCP) signaling domain"/>
    <property type="match status" value="1"/>
</dbReference>
<dbReference type="GO" id="GO:0006935">
    <property type="term" value="P:chemotaxis"/>
    <property type="evidence" value="ECO:0007669"/>
    <property type="project" value="InterPro"/>
</dbReference>
<dbReference type="InterPro" id="IPR004089">
    <property type="entry name" value="MCPsignal_dom"/>
</dbReference>
<dbReference type="PRINTS" id="PR00260">
    <property type="entry name" value="CHEMTRNSDUCR"/>
</dbReference>
<name>A0A6I4LX38_9SPHN</name>
<dbReference type="GO" id="GO:0007165">
    <property type="term" value="P:signal transduction"/>
    <property type="evidence" value="ECO:0007669"/>
    <property type="project" value="UniProtKB-KW"/>
</dbReference>
<dbReference type="PROSITE" id="PS50111">
    <property type="entry name" value="CHEMOTAXIS_TRANSDUC_2"/>
    <property type="match status" value="1"/>
</dbReference>
<dbReference type="Gene3D" id="1.10.287.950">
    <property type="entry name" value="Methyl-accepting chemotaxis protein"/>
    <property type="match status" value="1"/>
</dbReference>
<evidence type="ECO:0000259" key="4">
    <source>
        <dbReference type="PROSITE" id="PS50111"/>
    </source>
</evidence>
<evidence type="ECO:0000313" key="6">
    <source>
        <dbReference type="Proteomes" id="UP000471147"/>
    </source>
</evidence>
<dbReference type="PANTHER" id="PTHR32089">
    <property type="entry name" value="METHYL-ACCEPTING CHEMOTAXIS PROTEIN MCPB"/>
    <property type="match status" value="1"/>
</dbReference>
<accession>A0A6I4LX38</accession>
<dbReference type="GO" id="GO:0004888">
    <property type="term" value="F:transmembrane signaling receptor activity"/>
    <property type="evidence" value="ECO:0007669"/>
    <property type="project" value="InterPro"/>
</dbReference>
<dbReference type="EMBL" id="SDWJ01000001">
    <property type="protein sequence ID" value="MVZ96703.1"/>
    <property type="molecule type" value="Genomic_DNA"/>
</dbReference>
<reference evidence="5 6" key="1">
    <citation type="submission" date="2019-01" db="EMBL/GenBank/DDBJ databases">
        <title>Sphingorhabdus lacus sp.nov., isolated from an oligotrophic freshwater lake.</title>
        <authorList>
            <person name="Park M."/>
        </authorList>
    </citation>
    <scope>NUCLEOTIDE SEQUENCE [LARGE SCALE GENOMIC DNA]</scope>
    <source>
        <strain evidence="5 6">IMCC26285</strain>
    </source>
</reference>
<dbReference type="PANTHER" id="PTHR32089:SF112">
    <property type="entry name" value="LYSOZYME-LIKE PROTEIN-RELATED"/>
    <property type="match status" value="1"/>
</dbReference>
<evidence type="ECO:0000256" key="1">
    <source>
        <dbReference type="ARBA" id="ARBA00023224"/>
    </source>
</evidence>
<evidence type="ECO:0000256" key="2">
    <source>
        <dbReference type="ARBA" id="ARBA00029447"/>
    </source>
</evidence>
<dbReference type="InterPro" id="IPR004090">
    <property type="entry name" value="Chemotax_Me-accpt_rcpt"/>
</dbReference>
<dbReference type="SMART" id="SM00283">
    <property type="entry name" value="MA"/>
    <property type="match status" value="1"/>
</dbReference>
<protein>
    <submittedName>
        <fullName evidence="5">Chemotaxis protein</fullName>
    </submittedName>
</protein>
<sequence length="479" mass="52090">MYGRVNQSKRPQSMKMDKIEIPENQWVRDTSRMCGDVTIGCAEAAGVLEEALDSADWLKTRHSELTELTLRLDSDIAEVTQATSEASALSEAAVSRLMGGNDTVKMSLASFSGLVELIGNLGTHITGFAAAMDQVKRVSQSIDTIARTTNMLALNAAIEAEKAGDAGQTFSVVAAEVKKLALDSRAAAVEITGTVNSLSNEAAKFVGQIEDGISTSSEAQRQFSSLQELIHNVSDIIGQMGDRSREIAANTADVHQSLIESQRVRDAVAEANGAMYNAVGKAHHQLVELESLANGMFDSIVHSGLSLDDLKYVELATAQARRVETLTEAAIGQGALTMNALFDTDLQQIEGSNPPRFRTGLTDWAERNWQPVLESVKAMDPDAIMSVVCSSSKGFLPVHLREYSRPPIGDLAHDTKYCRNGRVLFEGCDITAKASEKDYIMAVYRHEGDGKTYKVVRNVYVPLRINGRRWGDLEIAYTI</sequence>
<proteinExistence type="inferred from homology"/>
<keyword evidence="1 3" id="KW-0807">Transducer</keyword>
<dbReference type="Proteomes" id="UP000471147">
    <property type="component" value="Unassembled WGS sequence"/>
</dbReference>
<dbReference type="GO" id="GO:0016020">
    <property type="term" value="C:membrane"/>
    <property type="evidence" value="ECO:0007669"/>
    <property type="project" value="InterPro"/>
</dbReference>
<evidence type="ECO:0000313" key="5">
    <source>
        <dbReference type="EMBL" id="MVZ96703.1"/>
    </source>
</evidence>